<sequence length="303" mass="34353">MKKLNVNFNEVTDTTGYLFSFAKCLSAALHHSQHAGYADDIVASSGFAFRMWIAPDLCPSATSIWEFKKQKCWLENGGLTCAYIERLWGEESLEEECRLAAIEIIKQSIDRGVAAVAWDISGCEWGAIIGYDENEEVLFTLKINGKEDRIPYRKLGKLDLPILSVLAVTGENGKPQETILTDTKKLAVSHLYGEEWCDNVQGLAAYDALIDFIRNKYTNDFSWNLEYYLGTYTALKWYAWTYFEKYGEINLANLYKTVYASWKAAFDIKNTCDISDQSVRDQLISLLIAAFTAETKALTEMEC</sequence>
<proteinExistence type="predicted"/>
<dbReference type="Proteomes" id="UP000823935">
    <property type="component" value="Unassembled WGS sequence"/>
</dbReference>
<comment type="caution">
    <text evidence="1">The sequence shown here is derived from an EMBL/GenBank/DDBJ whole genome shotgun (WGS) entry which is preliminary data.</text>
</comment>
<gene>
    <name evidence="1" type="ORF">IAB44_03660</name>
</gene>
<dbReference type="AlphaFoldDB" id="A0A9D1JJ20"/>
<evidence type="ECO:0000313" key="1">
    <source>
        <dbReference type="EMBL" id="HIS30635.1"/>
    </source>
</evidence>
<accession>A0A9D1JJ20</accession>
<reference evidence="1" key="1">
    <citation type="submission" date="2020-10" db="EMBL/GenBank/DDBJ databases">
        <authorList>
            <person name="Gilroy R."/>
        </authorList>
    </citation>
    <scope>NUCLEOTIDE SEQUENCE</scope>
    <source>
        <strain evidence="1">CHK190-19873</strain>
    </source>
</reference>
<evidence type="ECO:0000313" key="2">
    <source>
        <dbReference type="Proteomes" id="UP000823935"/>
    </source>
</evidence>
<organism evidence="1 2">
    <name type="scientific">Candidatus Limivivens intestinipullorum</name>
    <dbReference type="NCBI Taxonomy" id="2840858"/>
    <lineage>
        <taxon>Bacteria</taxon>
        <taxon>Bacillati</taxon>
        <taxon>Bacillota</taxon>
        <taxon>Clostridia</taxon>
        <taxon>Lachnospirales</taxon>
        <taxon>Lachnospiraceae</taxon>
        <taxon>Lachnospiraceae incertae sedis</taxon>
        <taxon>Candidatus Limivivens</taxon>
    </lineage>
</organism>
<name>A0A9D1JJ20_9FIRM</name>
<dbReference type="EMBL" id="DVIQ01000022">
    <property type="protein sequence ID" value="HIS30635.1"/>
    <property type="molecule type" value="Genomic_DNA"/>
</dbReference>
<protein>
    <submittedName>
        <fullName evidence="1">Uncharacterized protein</fullName>
    </submittedName>
</protein>
<reference evidence="1" key="2">
    <citation type="journal article" date="2021" name="PeerJ">
        <title>Extensive microbial diversity within the chicken gut microbiome revealed by metagenomics and culture.</title>
        <authorList>
            <person name="Gilroy R."/>
            <person name="Ravi A."/>
            <person name="Getino M."/>
            <person name="Pursley I."/>
            <person name="Horton D.L."/>
            <person name="Alikhan N.F."/>
            <person name="Baker D."/>
            <person name="Gharbi K."/>
            <person name="Hall N."/>
            <person name="Watson M."/>
            <person name="Adriaenssens E.M."/>
            <person name="Foster-Nyarko E."/>
            <person name="Jarju S."/>
            <person name="Secka A."/>
            <person name="Antonio M."/>
            <person name="Oren A."/>
            <person name="Chaudhuri R.R."/>
            <person name="La Ragione R."/>
            <person name="Hildebrand F."/>
            <person name="Pallen M.J."/>
        </authorList>
    </citation>
    <scope>NUCLEOTIDE SEQUENCE</scope>
    <source>
        <strain evidence="1">CHK190-19873</strain>
    </source>
</reference>